<keyword evidence="5" id="KW-0282">Flagellum</keyword>
<dbReference type="Pfam" id="PF06429">
    <property type="entry name" value="Flg_bbr_C"/>
    <property type="match status" value="1"/>
</dbReference>
<evidence type="ECO:0000256" key="2">
    <source>
        <dbReference type="RuleBase" id="RU362116"/>
    </source>
</evidence>
<evidence type="ECO:0000256" key="1">
    <source>
        <dbReference type="ARBA" id="ARBA00009677"/>
    </source>
</evidence>
<dbReference type="NCBIfam" id="TIGR03506">
    <property type="entry name" value="FlgEFG_subfam"/>
    <property type="match status" value="1"/>
</dbReference>
<dbReference type="RefSeq" id="WP_161903004.1">
    <property type="nucleotide sequence ID" value="NZ_MAEL01000054.1"/>
</dbReference>
<reference evidence="5 6" key="1">
    <citation type="submission" date="2016-06" db="EMBL/GenBank/DDBJ databases">
        <title>Four novel species of enterococci isolated from chicken manure.</title>
        <authorList>
            <person name="Van Tyne D."/>
        </authorList>
    </citation>
    <scope>NUCLEOTIDE SEQUENCE [LARGE SCALE GENOMIC DNA]</scope>
    <source>
        <strain evidence="5 6">CU12B</strain>
    </source>
</reference>
<proteinExistence type="inferred from homology"/>
<dbReference type="Proteomes" id="UP000782705">
    <property type="component" value="Unassembled WGS sequence"/>
</dbReference>
<comment type="caution">
    <text evidence="5">The sequence shown here is derived from an EMBL/GenBank/DDBJ whole genome shotgun (WGS) entry which is preliminary data.</text>
</comment>
<dbReference type="InterPro" id="IPR037925">
    <property type="entry name" value="FlgE/F/G-like"/>
</dbReference>
<keyword evidence="2" id="KW-0975">Bacterial flagellum</keyword>
<dbReference type="EMBL" id="MAEL01000054">
    <property type="protein sequence ID" value="KAF1302023.1"/>
    <property type="molecule type" value="Genomic_DNA"/>
</dbReference>
<feature type="domain" description="Flagellar basal-body/hook protein C-terminal" evidence="3">
    <location>
        <begin position="185"/>
        <end position="228"/>
    </location>
</feature>
<accession>A0ABQ6YX11</accession>
<keyword evidence="5" id="KW-0966">Cell projection</keyword>
<gene>
    <name evidence="5" type="ORF">BAU17_01245</name>
</gene>
<protein>
    <submittedName>
        <fullName evidence="5">Flagellar hook-basal body protein</fullName>
    </submittedName>
</protein>
<dbReference type="SUPFAM" id="SSF117143">
    <property type="entry name" value="Flagellar hook protein flgE"/>
    <property type="match status" value="1"/>
</dbReference>
<sequence length="233" mass="26128">MIRAFDTLTKNFDILQKRQENISSNMANSQTTGYQSKQLFQQTLREVEIHNYQNGARLDQRNDLGTFTFGNEIGGINLNMEKGAFEETGRPTDFAIGTEGYFAVRLPNGQTGYTRNGNFVLNDQNQYTTQEGYLVLGGNNQPVLAENPNFQVVTFANPQALTSEGNTYFQSNAAVQAVENPRVFQGYLETSNVTVADEMVAMIQTSREFEANQKVLSTTNETLRKTVNELGRF</sequence>
<keyword evidence="6" id="KW-1185">Reference proteome</keyword>
<dbReference type="Pfam" id="PF22692">
    <property type="entry name" value="LlgE_F_G_D1"/>
    <property type="match status" value="1"/>
</dbReference>
<dbReference type="PANTHER" id="PTHR30435:SF19">
    <property type="entry name" value="FLAGELLAR BASAL-BODY ROD PROTEIN FLGG"/>
    <property type="match status" value="1"/>
</dbReference>
<evidence type="ECO:0000313" key="6">
    <source>
        <dbReference type="Proteomes" id="UP000782705"/>
    </source>
</evidence>
<dbReference type="InterPro" id="IPR010930">
    <property type="entry name" value="Flg_bb/hook_C_dom"/>
</dbReference>
<evidence type="ECO:0000259" key="3">
    <source>
        <dbReference type="Pfam" id="PF06429"/>
    </source>
</evidence>
<organism evidence="5 6">
    <name type="scientific">Candidatus Enterococcus willemsii</name>
    <dbReference type="NCBI Taxonomy" id="1857215"/>
    <lineage>
        <taxon>Bacteria</taxon>
        <taxon>Bacillati</taxon>
        <taxon>Bacillota</taxon>
        <taxon>Bacilli</taxon>
        <taxon>Lactobacillales</taxon>
        <taxon>Enterococcaceae</taxon>
        <taxon>Enterococcus</taxon>
    </lineage>
</organism>
<evidence type="ECO:0000259" key="4">
    <source>
        <dbReference type="Pfam" id="PF22692"/>
    </source>
</evidence>
<comment type="similarity">
    <text evidence="1 2">Belongs to the flagella basal body rod proteins family.</text>
</comment>
<feature type="domain" description="Flagellar hook protein FlgE/F/G-like D1" evidence="4">
    <location>
        <begin position="95"/>
        <end position="137"/>
    </location>
</feature>
<comment type="subcellular location">
    <subcellularLocation>
        <location evidence="2">Bacterial flagellum basal body</location>
    </subcellularLocation>
</comment>
<name>A0ABQ6YX11_9ENTE</name>
<dbReference type="InterPro" id="IPR053967">
    <property type="entry name" value="LlgE_F_G-like_D1"/>
</dbReference>
<evidence type="ECO:0000313" key="5">
    <source>
        <dbReference type="EMBL" id="KAF1302023.1"/>
    </source>
</evidence>
<keyword evidence="5" id="KW-0969">Cilium</keyword>
<dbReference type="InterPro" id="IPR020013">
    <property type="entry name" value="Flagellar_FlgE/F/G"/>
</dbReference>
<dbReference type="PANTHER" id="PTHR30435">
    <property type="entry name" value="FLAGELLAR PROTEIN"/>
    <property type="match status" value="1"/>
</dbReference>